<dbReference type="Proteomes" id="UP000253529">
    <property type="component" value="Unassembled WGS sequence"/>
</dbReference>
<sequence length="84" mass="9446">MGRDMRIVGLLGLLLALSGCASERSIAFIYYPNHPADSFPRPPDFAGEAQKECAKYGLVAVHDWDSVTDFQRVRSFWRCVPVSR</sequence>
<accession>A0A366EVM2</accession>
<comment type="caution">
    <text evidence="1">The sequence shown here is derived from an EMBL/GenBank/DDBJ whole genome shotgun (WGS) entry which is preliminary data.</text>
</comment>
<dbReference type="AlphaFoldDB" id="A0A366EVM2"/>
<proteinExistence type="predicted"/>
<dbReference type="EMBL" id="QNRK01000031">
    <property type="protein sequence ID" value="RBP06443.1"/>
    <property type="molecule type" value="Genomic_DNA"/>
</dbReference>
<protein>
    <submittedName>
        <fullName evidence="1">Uncharacterized protein</fullName>
    </submittedName>
</protein>
<dbReference type="PROSITE" id="PS51257">
    <property type="entry name" value="PROKAR_LIPOPROTEIN"/>
    <property type="match status" value="1"/>
</dbReference>
<reference evidence="1 2" key="1">
    <citation type="submission" date="2018-06" db="EMBL/GenBank/DDBJ databases">
        <title>Genomic Encyclopedia of Type Strains, Phase IV (KMG-IV): sequencing the most valuable type-strain genomes for metagenomic binning, comparative biology and taxonomic classification.</title>
        <authorList>
            <person name="Goeker M."/>
        </authorList>
    </citation>
    <scope>NUCLEOTIDE SEQUENCE [LARGE SCALE GENOMIC DNA]</scope>
    <source>
        <strain evidence="1 2">DSM 24875</strain>
    </source>
</reference>
<keyword evidence="2" id="KW-1185">Reference proteome</keyword>
<organism evidence="1 2">
    <name type="scientific">Roseiarcus fermentans</name>
    <dbReference type="NCBI Taxonomy" id="1473586"/>
    <lineage>
        <taxon>Bacteria</taxon>
        <taxon>Pseudomonadati</taxon>
        <taxon>Pseudomonadota</taxon>
        <taxon>Alphaproteobacteria</taxon>
        <taxon>Hyphomicrobiales</taxon>
        <taxon>Roseiarcaceae</taxon>
        <taxon>Roseiarcus</taxon>
    </lineage>
</organism>
<name>A0A366EVM2_9HYPH</name>
<evidence type="ECO:0000313" key="2">
    <source>
        <dbReference type="Proteomes" id="UP000253529"/>
    </source>
</evidence>
<gene>
    <name evidence="1" type="ORF">DFR50_13163</name>
</gene>
<evidence type="ECO:0000313" key="1">
    <source>
        <dbReference type="EMBL" id="RBP06443.1"/>
    </source>
</evidence>